<proteinExistence type="predicted"/>
<evidence type="ECO:0000256" key="1">
    <source>
        <dbReference type="SAM" id="MobiDB-lite"/>
    </source>
</evidence>
<name>A0A0L6U6Q8_9BASI</name>
<dbReference type="EMBL" id="LAVV01015060">
    <property type="protein sequence ID" value="KNZ44208.1"/>
    <property type="molecule type" value="Genomic_DNA"/>
</dbReference>
<evidence type="ECO:0000313" key="3">
    <source>
        <dbReference type="Proteomes" id="UP000037035"/>
    </source>
</evidence>
<dbReference type="AlphaFoldDB" id="A0A0L6U6Q8"/>
<feature type="region of interest" description="Disordered" evidence="1">
    <location>
        <begin position="1"/>
        <end position="41"/>
    </location>
</feature>
<gene>
    <name evidence="2" type="ORF">VP01_940g3</name>
</gene>
<reference evidence="2 3" key="1">
    <citation type="submission" date="2015-08" db="EMBL/GenBank/DDBJ databases">
        <title>Next Generation Sequencing and Analysis of the Genome of Puccinia sorghi L Schw, the Causal Agent of Maize Common Rust.</title>
        <authorList>
            <person name="Rochi L."/>
            <person name="Burguener G."/>
            <person name="Darino M."/>
            <person name="Turjanski A."/>
            <person name="Kreff E."/>
            <person name="Dieguez M.J."/>
            <person name="Sacco F."/>
        </authorList>
    </citation>
    <scope>NUCLEOTIDE SEQUENCE [LARGE SCALE GENOMIC DNA]</scope>
    <source>
        <strain evidence="2 3">RO10H11247</strain>
    </source>
</reference>
<feature type="compositionally biased region" description="Basic and acidic residues" evidence="1">
    <location>
        <begin position="10"/>
        <end position="26"/>
    </location>
</feature>
<evidence type="ECO:0000313" key="2">
    <source>
        <dbReference type="EMBL" id="KNZ44208.1"/>
    </source>
</evidence>
<protein>
    <submittedName>
        <fullName evidence="2">Uncharacterized protein</fullName>
    </submittedName>
</protein>
<organism evidence="2 3">
    <name type="scientific">Puccinia sorghi</name>
    <dbReference type="NCBI Taxonomy" id="27349"/>
    <lineage>
        <taxon>Eukaryota</taxon>
        <taxon>Fungi</taxon>
        <taxon>Dikarya</taxon>
        <taxon>Basidiomycota</taxon>
        <taxon>Pucciniomycotina</taxon>
        <taxon>Pucciniomycetes</taxon>
        <taxon>Pucciniales</taxon>
        <taxon>Pucciniaceae</taxon>
        <taxon>Puccinia</taxon>
    </lineage>
</organism>
<keyword evidence="3" id="KW-1185">Reference proteome</keyword>
<comment type="caution">
    <text evidence="2">The sequence shown here is derived from an EMBL/GenBank/DDBJ whole genome shotgun (WGS) entry which is preliminary data.</text>
</comment>
<dbReference type="Proteomes" id="UP000037035">
    <property type="component" value="Unassembled WGS sequence"/>
</dbReference>
<dbReference type="VEuPathDB" id="FungiDB:VP01_940g3"/>
<sequence length="70" mass="8095">MEDLLAPQALKDESIQESSGERKARESNSGTNGSDELDPKDWDTINVYMKILYAFHFLNAKYNRRNPVYL</sequence>
<accession>A0A0L6U6Q8</accession>